<sequence>MKNASHCGAFFIPSDESAQARSYRVVCRFGFLLGAGFRGQSPLLRNSFSAAE</sequence>
<evidence type="ECO:0000313" key="1">
    <source>
        <dbReference type="EMBL" id="QIE85758.1"/>
    </source>
</evidence>
<dbReference type="RefSeq" id="WP_160297869.1">
    <property type="nucleotide sequence ID" value="NZ_CP049140.1"/>
</dbReference>
<proteinExistence type="predicted"/>
<organism evidence="1 2">
    <name type="scientific">Pseudomonas nitroreducens</name>
    <dbReference type="NCBI Taxonomy" id="46680"/>
    <lineage>
        <taxon>Bacteria</taxon>
        <taxon>Pseudomonadati</taxon>
        <taxon>Pseudomonadota</taxon>
        <taxon>Gammaproteobacteria</taxon>
        <taxon>Pseudomonadales</taxon>
        <taxon>Pseudomonadaceae</taxon>
        <taxon>Pseudomonas</taxon>
    </lineage>
</organism>
<gene>
    <name evidence="1" type="ORF">G5B91_05555</name>
</gene>
<dbReference type="Proteomes" id="UP000501063">
    <property type="component" value="Chromosome"/>
</dbReference>
<protein>
    <submittedName>
        <fullName evidence="1">Uncharacterized protein</fullName>
    </submittedName>
</protein>
<evidence type="ECO:0000313" key="2">
    <source>
        <dbReference type="Proteomes" id="UP000501063"/>
    </source>
</evidence>
<dbReference type="AlphaFoldDB" id="A0A6G6IRM4"/>
<dbReference type="EMBL" id="CP049140">
    <property type="protein sequence ID" value="QIE85758.1"/>
    <property type="molecule type" value="Genomic_DNA"/>
</dbReference>
<accession>A0A6G6IRM4</accession>
<dbReference type="KEGG" id="pnt:G5B91_05555"/>
<name>A0A6G6IRM4_PSENT</name>
<reference evidence="1 2" key="1">
    <citation type="submission" date="2020-02" db="EMBL/GenBank/DDBJ databases">
        <title>Integrative conjugative elements (ICEs) and plasmids drive adaptation of Pseudomonas nitroreducens strain HBP1 to wastewater environment.</title>
        <authorList>
            <person name="Sentchilo V."/>
            <person name="Carraro N."/>
            <person name="Bertelli C."/>
            <person name="van der Meer J.R."/>
        </authorList>
    </citation>
    <scope>NUCLEOTIDE SEQUENCE [LARGE SCALE GENOMIC DNA]</scope>
    <source>
        <strain evidence="1 2">HBP1</strain>
    </source>
</reference>